<evidence type="ECO:0000313" key="1">
    <source>
        <dbReference type="EMBL" id="MFB9330294.1"/>
    </source>
</evidence>
<dbReference type="Proteomes" id="UP001589747">
    <property type="component" value="Unassembled WGS sequence"/>
</dbReference>
<protein>
    <submittedName>
        <fullName evidence="1">Uncharacterized protein</fullName>
    </submittedName>
</protein>
<keyword evidence="2" id="KW-1185">Reference proteome</keyword>
<dbReference type="EMBL" id="JBHMDO010000047">
    <property type="protein sequence ID" value="MFB9330294.1"/>
    <property type="molecule type" value="Genomic_DNA"/>
</dbReference>
<reference evidence="1 2" key="1">
    <citation type="submission" date="2024-09" db="EMBL/GenBank/DDBJ databases">
        <authorList>
            <person name="Sun Q."/>
            <person name="Mori K."/>
        </authorList>
    </citation>
    <scope>NUCLEOTIDE SEQUENCE [LARGE SCALE GENOMIC DNA]</scope>
    <source>
        <strain evidence="1 2">TISTR 2452</strain>
    </source>
</reference>
<name>A0ABV5KYI3_9BACL</name>
<gene>
    <name evidence="1" type="ORF">ACFFSY_30485</name>
</gene>
<comment type="caution">
    <text evidence="1">The sequence shown here is derived from an EMBL/GenBank/DDBJ whole genome shotgun (WGS) entry which is preliminary data.</text>
</comment>
<proteinExistence type="predicted"/>
<organism evidence="1 2">
    <name type="scientific">Paenibacillus aurantiacus</name>
    <dbReference type="NCBI Taxonomy" id="1936118"/>
    <lineage>
        <taxon>Bacteria</taxon>
        <taxon>Bacillati</taxon>
        <taxon>Bacillota</taxon>
        <taxon>Bacilli</taxon>
        <taxon>Bacillales</taxon>
        <taxon>Paenibacillaceae</taxon>
        <taxon>Paenibacillus</taxon>
    </lineage>
</organism>
<evidence type="ECO:0000313" key="2">
    <source>
        <dbReference type="Proteomes" id="UP001589747"/>
    </source>
</evidence>
<sequence>MRFKRSYWILLMVLLLTECEPSRNEVLAKLVSHEEGRLRMHIFSASQEWDLAVNRVLNASPVLLARIQLVEIHAEKDEIAWLKAIGLEEQLPVVLVFDTEQLVFQTNNPEELEAFADTLVE</sequence>
<dbReference type="RefSeq" id="WP_377501347.1">
    <property type="nucleotide sequence ID" value="NZ_JBHMDO010000047.1"/>
</dbReference>
<accession>A0ABV5KYI3</accession>